<dbReference type="EMBL" id="QAOM01000007">
    <property type="protein sequence ID" value="PTQ84766.1"/>
    <property type="molecule type" value="Genomic_DNA"/>
</dbReference>
<dbReference type="Proteomes" id="UP000244161">
    <property type="component" value="Unassembled WGS sequence"/>
</dbReference>
<dbReference type="SUPFAM" id="SSF52833">
    <property type="entry name" value="Thioredoxin-like"/>
    <property type="match status" value="1"/>
</dbReference>
<feature type="domain" description="Glutaredoxin" evidence="1">
    <location>
        <begin position="9"/>
        <end position="63"/>
    </location>
</feature>
<dbReference type="InterPro" id="IPR036249">
    <property type="entry name" value="Thioredoxin-like_sf"/>
</dbReference>
<dbReference type="InterPro" id="IPR002109">
    <property type="entry name" value="Glutaredoxin"/>
</dbReference>
<proteinExistence type="predicted"/>
<dbReference type="GO" id="GO:0045454">
    <property type="term" value="P:cell redox homeostasis"/>
    <property type="evidence" value="ECO:0007669"/>
    <property type="project" value="TreeGrafter"/>
</dbReference>
<dbReference type="CDD" id="cd02976">
    <property type="entry name" value="NrdH"/>
    <property type="match status" value="1"/>
</dbReference>
<dbReference type="GO" id="GO:0009055">
    <property type="term" value="F:electron transfer activity"/>
    <property type="evidence" value="ECO:0007669"/>
    <property type="project" value="TreeGrafter"/>
</dbReference>
<dbReference type="Gene3D" id="3.40.30.10">
    <property type="entry name" value="Glutaredoxin"/>
    <property type="match status" value="1"/>
</dbReference>
<comment type="caution">
    <text evidence="2">The sequence shown here is derived from an EMBL/GenBank/DDBJ whole genome shotgun (WGS) entry which is preliminary data.</text>
</comment>
<gene>
    <name evidence="2" type="ORF">C8U37_107134</name>
</gene>
<dbReference type="AlphaFoldDB" id="A0A2T5ILR7"/>
<reference evidence="2 3" key="1">
    <citation type="submission" date="2018-04" db="EMBL/GenBank/DDBJ databases">
        <title>Genomic Encyclopedia of Archaeal and Bacterial Type Strains, Phase II (KMG-II): from individual species to whole genera.</title>
        <authorList>
            <person name="Goeker M."/>
        </authorList>
    </citation>
    <scope>NUCLEOTIDE SEQUENCE [LARGE SCALE GENOMIC DNA]</scope>
    <source>
        <strain evidence="2 3">DSM 18806</strain>
    </source>
</reference>
<organism evidence="2 3">
    <name type="scientific">Trichococcus patagoniensis</name>
    <dbReference type="NCBI Taxonomy" id="382641"/>
    <lineage>
        <taxon>Bacteria</taxon>
        <taxon>Bacillati</taxon>
        <taxon>Bacillota</taxon>
        <taxon>Bacilli</taxon>
        <taxon>Lactobacillales</taxon>
        <taxon>Carnobacteriaceae</taxon>
        <taxon>Trichococcus</taxon>
    </lineage>
</organism>
<keyword evidence="3" id="KW-1185">Reference proteome</keyword>
<evidence type="ECO:0000313" key="2">
    <source>
        <dbReference type="EMBL" id="PTQ84766.1"/>
    </source>
</evidence>
<name>A0A2T5ILR7_9LACT</name>
<sequence length="83" mass="9554">MLNKTRKNVTVYTKKRCPQCKLTKLWLNEHGVHYQEVDIIENKKASGKLKDLGYQAVPVVVIHAEPETSWSGFRPDVLEGEFL</sequence>
<dbReference type="RefSeq" id="WP_170100208.1">
    <property type="nucleotide sequence ID" value="NZ_QAOM01000007.1"/>
</dbReference>
<accession>A0A2T5ILR7</accession>
<dbReference type="PROSITE" id="PS51354">
    <property type="entry name" value="GLUTAREDOXIN_2"/>
    <property type="match status" value="1"/>
</dbReference>
<dbReference type="InterPro" id="IPR051548">
    <property type="entry name" value="Grx-like_ET"/>
</dbReference>
<dbReference type="PANTHER" id="PTHR34386">
    <property type="entry name" value="GLUTAREDOXIN"/>
    <property type="match status" value="1"/>
</dbReference>
<dbReference type="Pfam" id="PF00462">
    <property type="entry name" value="Glutaredoxin"/>
    <property type="match status" value="1"/>
</dbReference>
<evidence type="ECO:0000313" key="3">
    <source>
        <dbReference type="Proteomes" id="UP000244161"/>
    </source>
</evidence>
<evidence type="ECO:0000259" key="1">
    <source>
        <dbReference type="Pfam" id="PF00462"/>
    </source>
</evidence>
<protein>
    <submittedName>
        <fullName evidence="2">Ribonucleoside-diphosphate reductase class Ib glutaredoxin subunit</fullName>
    </submittedName>
</protein>
<dbReference type="PANTHER" id="PTHR34386:SF1">
    <property type="entry name" value="GLUTAREDOXIN-LIKE PROTEIN NRDH"/>
    <property type="match status" value="1"/>
</dbReference>